<reference evidence="10 11" key="1">
    <citation type="submission" date="2023-03" db="EMBL/GenBank/DDBJ databases">
        <title>Draft genome sequence of Thalassotalea insulae KCTC 62186T.</title>
        <authorList>
            <person name="Sawabe T."/>
        </authorList>
    </citation>
    <scope>NUCLEOTIDE SEQUENCE [LARGE SCALE GENOMIC DNA]</scope>
    <source>
        <strain evidence="10 11">KCTC 62186</strain>
    </source>
</reference>
<keyword evidence="8 9" id="KW-0472">Membrane</keyword>
<keyword evidence="7 9" id="KW-1133">Transmembrane helix</keyword>
<dbReference type="RefSeq" id="WP_284242670.1">
    <property type="nucleotide sequence ID" value="NZ_BSST01000001.1"/>
</dbReference>
<keyword evidence="5" id="KW-0997">Cell inner membrane</keyword>
<keyword evidence="4" id="KW-1003">Cell membrane</keyword>
<organism evidence="10 11">
    <name type="scientific">Thalassotalea insulae</name>
    <dbReference type="NCBI Taxonomy" id="2056778"/>
    <lineage>
        <taxon>Bacteria</taxon>
        <taxon>Pseudomonadati</taxon>
        <taxon>Pseudomonadota</taxon>
        <taxon>Gammaproteobacteria</taxon>
        <taxon>Alteromonadales</taxon>
        <taxon>Colwelliaceae</taxon>
        <taxon>Thalassotalea</taxon>
    </lineage>
</organism>
<sequence length="141" mass="15818">MNVVEIVKLGRKYMQLWPEKAELASYFAEYRSIQVSRLACRYLPGIAIFVLVMQLYLGGLPQLPQSIVYTVFILSVPIQALVMLGVKADKYLPPALAAWYKEGVAKINQSGGQLKLSMGKPRYLDLAQLLHVSYANAHHHS</sequence>
<dbReference type="NCBIfam" id="NF002493">
    <property type="entry name" value="PRK01816.1"/>
    <property type="match status" value="1"/>
</dbReference>
<evidence type="ECO:0000256" key="5">
    <source>
        <dbReference type="ARBA" id="ARBA00022519"/>
    </source>
</evidence>
<accession>A0ABQ6GRV2</accession>
<protein>
    <recommendedName>
        <fullName evidence="3">UPF0208 membrane protein YfbV</fullName>
    </recommendedName>
</protein>
<evidence type="ECO:0000256" key="7">
    <source>
        <dbReference type="ARBA" id="ARBA00022989"/>
    </source>
</evidence>
<keyword evidence="11" id="KW-1185">Reference proteome</keyword>
<comment type="caution">
    <text evidence="10">The sequence shown here is derived from an EMBL/GenBank/DDBJ whole genome shotgun (WGS) entry which is preliminary data.</text>
</comment>
<feature type="transmembrane region" description="Helical" evidence="9">
    <location>
        <begin position="42"/>
        <end position="60"/>
    </location>
</feature>
<dbReference type="EMBL" id="BSST01000001">
    <property type="protein sequence ID" value="GLX76881.1"/>
    <property type="molecule type" value="Genomic_DNA"/>
</dbReference>
<evidence type="ECO:0000256" key="8">
    <source>
        <dbReference type="ARBA" id="ARBA00023136"/>
    </source>
</evidence>
<evidence type="ECO:0000256" key="4">
    <source>
        <dbReference type="ARBA" id="ARBA00022475"/>
    </source>
</evidence>
<evidence type="ECO:0000256" key="1">
    <source>
        <dbReference type="ARBA" id="ARBA00004429"/>
    </source>
</evidence>
<evidence type="ECO:0000256" key="2">
    <source>
        <dbReference type="ARBA" id="ARBA00009474"/>
    </source>
</evidence>
<evidence type="ECO:0000256" key="9">
    <source>
        <dbReference type="SAM" id="Phobius"/>
    </source>
</evidence>
<evidence type="ECO:0000313" key="10">
    <source>
        <dbReference type="EMBL" id="GLX76881.1"/>
    </source>
</evidence>
<comment type="similarity">
    <text evidence="2">Belongs to the UPF0208 family.</text>
</comment>
<dbReference type="InterPro" id="IPR007334">
    <property type="entry name" value="UPF0208"/>
</dbReference>
<evidence type="ECO:0000256" key="6">
    <source>
        <dbReference type="ARBA" id="ARBA00022692"/>
    </source>
</evidence>
<evidence type="ECO:0000256" key="3">
    <source>
        <dbReference type="ARBA" id="ARBA00018831"/>
    </source>
</evidence>
<dbReference type="Pfam" id="PF04217">
    <property type="entry name" value="DUF412"/>
    <property type="match status" value="1"/>
</dbReference>
<name>A0ABQ6GRV2_9GAMM</name>
<dbReference type="Proteomes" id="UP001157186">
    <property type="component" value="Unassembled WGS sequence"/>
</dbReference>
<gene>
    <name evidence="10" type="ORF">tinsulaeT_02210</name>
</gene>
<feature type="transmembrane region" description="Helical" evidence="9">
    <location>
        <begin position="66"/>
        <end position="86"/>
    </location>
</feature>
<keyword evidence="6 9" id="KW-0812">Transmembrane</keyword>
<evidence type="ECO:0000313" key="11">
    <source>
        <dbReference type="Proteomes" id="UP001157186"/>
    </source>
</evidence>
<proteinExistence type="inferred from homology"/>
<comment type="subcellular location">
    <subcellularLocation>
        <location evidence="1">Cell inner membrane</location>
        <topology evidence="1">Multi-pass membrane protein</topology>
    </subcellularLocation>
</comment>